<dbReference type="RefSeq" id="WP_182630876.1">
    <property type="nucleotide sequence ID" value="NZ_JAALDM010000015.1"/>
</dbReference>
<feature type="compositionally biased region" description="Low complexity" evidence="1">
    <location>
        <begin position="88"/>
        <end position="99"/>
    </location>
</feature>
<feature type="compositionally biased region" description="Low complexity" evidence="1">
    <location>
        <begin position="107"/>
        <end position="125"/>
    </location>
</feature>
<comment type="caution">
    <text evidence="3">The sequence shown here is derived from an EMBL/GenBank/DDBJ whole genome shotgun (WGS) entry which is preliminary data.</text>
</comment>
<protein>
    <recommendedName>
        <fullName evidence="5">Integral membrane protein</fullName>
    </recommendedName>
</protein>
<evidence type="ECO:0008006" key="5">
    <source>
        <dbReference type="Google" id="ProtNLM"/>
    </source>
</evidence>
<feature type="region of interest" description="Disordered" evidence="1">
    <location>
        <begin position="1"/>
        <end position="156"/>
    </location>
</feature>
<evidence type="ECO:0000256" key="2">
    <source>
        <dbReference type="SAM" id="Phobius"/>
    </source>
</evidence>
<feature type="compositionally biased region" description="Gly residues" evidence="1">
    <location>
        <begin position="28"/>
        <end position="42"/>
    </location>
</feature>
<dbReference type="PANTHER" id="PTHR40076:SF1">
    <property type="entry name" value="MEMBRANE PROTEIN"/>
    <property type="match status" value="1"/>
</dbReference>
<accession>A0ABV5JU63</accession>
<evidence type="ECO:0000313" key="4">
    <source>
        <dbReference type="Proteomes" id="UP001589700"/>
    </source>
</evidence>
<feature type="compositionally biased region" description="Low complexity" evidence="1">
    <location>
        <begin position="43"/>
        <end position="58"/>
    </location>
</feature>
<feature type="transmembrane region" description="Helical" evidence="2">
    <location>
        <begin position="218"/>
        <end position="244"/>
    </location>
</feature>
<proteinExistence type="predicted"/>
<keyword evidence="2" id="KW-0472">Membrane</keyword>
<reference evidence="3 4" key="1">
    <citation type="submission" date="2024-09" db="EMBL/GenBank/DDBJ databases">
        <authorList>
            <person name="Sun Q."/>
            <person name="Mori K."/>
        </authorList>
    </citation>
    <scope>NUCLEOTIDE SEQUENCE [LARGE SCALE GENOMIC DNA]</scope>
    <source>
        <strain evidence="3 4">CCM 7659</strain>
    </source>
</reference>
<evidence type="ECO:0000256" key="1">
    <source>
        <dbReference type="SAM" id="MobiDB-lite"/>
    </source>
</evidence>
<feature type="transmembrane region" description="Helical" evidence="2">
    <location>
        <begin position="265"/>
        <end position="297"/>
    </location>
</feature>
<feature type="transmembrane region" description="Helical" evidence="2">
    <location>
        <begin position="193"/>
        <end position="212"/>
    </location>
</feature>
<dbReference type="EMBL" id="JBHMDY010000013">
    <property type="protein sequence ID" value="MFB9261249.1"/>
    <property type="molecule type" value="Genomic_DNA"/>
</dbReference>
<keyword evidence="2" id="KW-0812">Transmembrane</keyword>
<keyword evidence="2" id="KW-1133">Transmembrane helix</keyword>
<keyword evidence="4" id="KW-1185">Reference proteome</keyword>
<evidence type="ECO:0000313" key="3">
    <source>
        <dbReference type="EMBL" id="MFB9261249.1"/>
    </source>
</evidence>
<feature type="compositionally biased region" description="Low complexity" evidence="1">
    <location>
        <begin position="66"/>
        <end position="76"/>
    </location>
</feature>
<gene>
    <name evidence="3" type="ORF">ACFFVD_15740</name>
</gene>
<organism evidence="3 4">
    <name type="scientific">Dietzia aerolata</name>
    <dbReference type="NCBI Taxonomy" id="595984"/>
    <lineage>
        <taxon>Bacteria</taxon>
        <taxon>Bacillati</taxon>
        <taxon>Actinomycetota</taxon>
        <taxon>Actinomycetes</taxon>
        <taxon>Mycobacteriales</taxon>
        <taxon>Dietziaceae</taxon>
        <taxon>Dietzia</taxon>
    </lineage>
</organism>
<sequence>MTTGGTPTGDGSHHDPNNTGMNHEGWGQPQGGQDNGQPGYGQPGQSYGQPEQPGQQSYPGGGYGQPGQQSDPGSSDYGQPGQESYPDSGSYGQPGQQPYPGGGYGQPGQQSYPGGSYGQPGQEPFPGGGYGQPGQQPFPGGGYGQPGQESYPGGNYGDSFGGAGAAGAVVTAGKIDAPNVISTAWNLFKNNPVPWIVLAIAMFVANGIASFISQSDMLGVAFLGSLLSIAVSFVFQAFLIRGALLEVDGHKPEIADFFKLTNFGAFVLASVIIGIATFIGMFLLVIPGLVVMFFLYWTLHFVIDRNMNAIDALKSSFNAIKSDGGNLFVLALLNVLIIIVGFIALFVGLLVAMPIVMLASTVAYRTITGPSDFSRAEKAAA</sequence>
<name>A0ABV5JU63_9ACTN</name>
<feature type="transmembrane region" description="Helical" evidence="2">
    <location>
        <begin position="327"/>
        <end position="356"/>
    </location>
</feature>
<dbReference type="Proteomes" id="UP001589700">
    <property type="component" value="Unassembled WGS sequence"/>
</dbReference>
<dbReference type="InterPro" id="IPR010380">
    <property type="entry name" value="DUF975"/>
</dbReference>
<dbReference type="PANTHER" id="PTHR40076">
    <property type="entry name" value="MEMBRANE PROTEIN-RELATED"/>
    <property type="match status" value="1"/>
</dbReference>